<evidence type="ECO:0000256" key="1">
    <source>
        <dbReference type="SAM" id="MobiDB-lite"/>
    </source>
</evidence>
<dbReference type="Pfam" id="PF00271">
    <property type="entry name" value="Helicase_C"/>
    <property type="match status" value="1"/>
</dbReference>
<dbReference type="AlphaFoldDB" id="X1TNZ1"/>
<gene>
    <name evidence="3" type="ORF">S12H4_43323</name>
</gene>
<evidence type="ECO:0000313" key="3">
    <source>
        <dbReference type="EMBL" id="GAJ07028.1"/>
    </source>
</evidence>
<sequence length="258" mass="29093">QSIQLSRATDSTSDGDDKSSTEYVLKTGEPPYHEFFPATFISVTGKSSEEAMDVIPEDKIEILNNVFSKTENKEGKYIKFVLGSKVMQEGISLRNVAEVHILDVYFNLGKVDQVIGRAIRHCSHYAITTEENPYPEVDVYKYAVTLGSGQKLSTEEELYKKAEQKYILVKKIERGMKEVAIDCPLNRAGNVFPEELTKYDNCVEPGQPLKKGQVMCPAICDYTTCNFVCNSKSLNKKYFDPKANNYRNVSKGELDYST</sequence>
<evidence type="ECO:0000259" key="2">
    <source>
        <dbReference type="Pfam" id="PF00271"/>
    </source>
</evidence>
<accession>X1TNZ1</accession>
<organism evidence="3">
    <name type="scientific">marine sediment metagenome</name>
    <dbReference type="NCBI Taxonomy" id="412755"/>
    <lineage>
        <taxon>unclassified sequences</taxon>
        <taxon>metagenomes</taxon>
        <taxon>ecological metagenomes</taxon>
    </lineage>
</organism>
<feature type="non-terminal residue" evidence="3">
    <location>
        <position position="1"/>
    </location>
</feature>
<reference evidence="3" key="1">
    <citation type="journal article" date="2014" name="Front. Microbiol.">
        <title>High frequency of phylogenetically diverse reductive dehalogenase-homologous genes in deep subseafloor sedimentary metagenomes.</title>
        <authorList>
            <person name="Kawai M."/>
            <person name="Futagami T."/>
            <person name="Toyoda A."/>
            <person name="Takaki Y."/>
            <person name="Nishi S."/>
            <person name="Hori S."/>
            <person name="Arai W."/>
            <person name="Tsubouchi T."/>
            <person name="Morono Y."/>
            <person name="Uchiyama I."/>
            <person name="Ito T."/>
            <person name="Fujiyama A."/>
            <person name="Inagaki F."/>
            <person name="Takami H."/>
        </authorList>
    </citation>
    <scope>NUCLEOTIDE SEQUENCE</scope>
    <source>
        <strain evidence="3">Expedition CK06-06</strain>
    </source>
</reference>
<dbReference type="InterPro" id="IPR027417">
    <property type="entry name" value="P-loop_NTPase"/>
</dbReference>
<feature type="domain" description="Helicase C-terminal" evidence="2">
    <location>
        <begin position="73"/>
        <end position="121"/>
    </location>
</feature>
<name>X1TNZ1_9ZZZZ</name>
<dbReference type="EMBL" id="BARW01026581">
    <property type="protein sequence ID" value="GAJ07028.1"/>
    <property type="molecule type" value="Genomic_DNA"/>
</dbReference>
<feature type="region of interest" description="Disordered" evidence="1">
    <location>
        <begin position="1"/>
        <end position="24"/>
    </location>
</feature>
<protein>
    <recommendedName>
        <fullName evidence="2">Helicase C-terminal domain-containing protein</fullName>
    </recommendedName>
</protein>
<dbReference type="Gene3D" id="3.40.50.300">
    <property type="entry name" value="P-loop containing nucleotide triphosphate hydrolases"/>
    <property type="match status" value="1"/>
</dbReference>
<proteinExistence type="predicted"/>
<feature type="non-terminal residue" evidence="3">
    <location>
        <position position="258"/>
    </location>
</feature>
<dbReference type="SUPFAM" id="SSF52540">
    <property type="entry name" value="P-loop containing nucleoside triphosphate hydrolases"/>
    <property type="match status" value="1"/>
</dbReference>
<dbReference type="InterPro" id="IPR001650">
    <property type="entry name" value="Helicase_C-like"/>
</dbReference>
<comment type="caution">
    <text evidence="3">The sequence shown here is derived from an EMBL/GenBank/DDBJ whole genome shotgun (WGS) entry which is preliminary data.</text>
</comment>